<dbReference type="Proteomes" id="UP000282654">
    <property type="component" value="Unassembled WGS sequence"/>
</dbReference>
<sequence length="208" mass="22511">MAEVNSQQVPQEVVCIETLKVYDFCFQRERRDNACFDLCQVQVPEGAVITCEVKNATCKEISRTPPDAQGRSNVSFAFIVTVRVKITKDSTVIFDKTKDFGFTKTVVLCAPAGTFTECKVVNVACGPCIIVGTQVCCTYELCIIFQSLAVVKLLVPTYGFCIPKECEQVLPGPPFVCPPDLFPPQCPAASSSASTASVTTTNVGANEE</sequence>
<dbReference type="OrthoDB" id="1951178at2"/>
<evidence type="ECO:0000313" key="2">
    <source>
        <dbReference type="EMBL" id="RPF46617.1"/>
    </source>
</evidence>
<accession>A0A3N5AP77</accession>
<evidence type="ECO:0000256" key="1">
    <source>
        <dbReference type="SAM" id="MobiDB-lite"/>
    </source>
</evidence>
<comment type="caution">
    <text evidence="2">The sequence shown here is derived from an EMBL/GenBank/DDBJ whole genome shotgun (WGS) entry which is preliminary data.</text>
</comment>
<protein>
    <submittedName>
        <fullName evidence="2">Uncharacterized protein</fullName>
    </submittedName>
</protein>
<proteinExistence type="predicted"/>
<gene>
    <name evidence="2" type="ORF">EDD75_0865</name>
</gene>
<evidence type="ECO:0000313" key="3">
    <source>
        <dbReference type="Proteomes" id="UP000282654"/>
    </source>
</evidence>
<dbReference type="RefSeq" id="WP_123928564.1">
    <property type="nucleotide sequence ID" value="NZ_RKRE01000002.1"/>
</dbReference>
<dbReference type="AlphaFoldDB" id="A0A3N5AP77"/>
<reference evidence="2 3" key="1">
    <citation type="submission" date="2018-11" db="EMBL/GenBank/DDBJ databases">
        <title>Genomic Encyclopedia of Type Strains, Phase IV (KMG-IV): sequencing the most valuable type-strain genomes for metagenomic binning, comparative biology and taxonomic classification.</title>
        <authorList>
            <person name="Goeker M."/>
        </authorList>
    </citation>
    <scope>NUCLEOTIDE SEQUENCE [LARGE SCALE GENOMIC DNA]</scope>
    <source>
        <strain evidence="2 3">DSM 102936</strain>
    </source>
</reference>
<organism evidence="2 3">
    <name type="scientific">Thermodesulfitimonas autotrophica</name>
    <dbReference type="NCBI Taxonomy" id="1894989"/>
    <lineage>
        <taxon>Bacteria</taxon>
        <taxon>Bacillati</taxon>
        <taxon>Bacillota</taxon>
        <taxon>Clostridia</taxon>
        <taxon>Thermoanaerobacterales</taxon>
        <taxon>Thermoanaerobacteraceae</taxon>
        <taxon>Thermodesulfitimonas</taxon>
    </lineage>
</organism>
<name>A0A3N5AP77_9THEO</name>
<keyword evidence="3" id="KW-1185">Reference proteome</keyword>
<feature type="compositionally biased region" description="Low complexity" evidence="1">
    <location>
        <begin position="189"/>
        <end position="201"/>
    </location>
</feature>
<dbReference type="EMBL" id="RKRE01000002">
    <property type="protein sequence ID" value="RPF46617.1"/>
    <property type="molecule type" value="Genomic_DNA"/>
</dbReference>
<feature type="region of interest" description="Disordered" evidence="1">
    <location>
        <begin position="189"/>
        <end position="208"/>
    </location>
</feature>